<sequence length="259" mass="28332">MAKDADRVPASKKPSRAEARAAKQAEKARRRASSDPADMGRMRQIREAYRITHEHDPKLPFLLAAAFGIPATLGTVGGILLDQWFALPLLGLMVGLLLAMIVLVRRTKRATFIRYAGQAGSAEVALSMLPKKWISTPVVTANRHSDVVHRTLGPAGIVLIGEGEPGRLRQLLASEQRKHENVAFGVPVTTVVMGDRPNQVPLDQLTKHIQKLPKAIDAHQITEVRNRLRALDAVRPKVPVPKGPLPTSMRGARQGLRGR</sequence>
<keyword evidence="2" id="KW-0812">Transmembrane</keyword>
<comment type="caution">
    <text evidence="3">The sequence shown here is derived from an EMBL/GenBank/DDBJ whole genome shotgun (WGS) entry which is preliminary data.</text>
</comment>
<dbReference type="Proteomes" id="UP000435304">
    <property type="component" value="Unassembled WGS sequence"/>
</dbReference>
<dbReference type="InterPro" id="IPR025445">
    <property type="entry name" value="DUF4191"/>
</dbReference>
<protein>
    <submittedName>
        <fullName evidence="3">DUF4191 family protein</fullName>
    </submittedName>
</protein>
<keyword evidence="2" id="KW-1133">Transmembrane helix</keyword>
<gene>
    <name evidence="3" type="ORF">GC722_15360</name>
</gene>
<reference evidence="3 4" key="1">
    <citation type="submission" date="2019-12" db="EMBL/GenBank/DDBJ databases">
        <title>Auraticoccus cholistani sp. nov., an actinomycete isolated from soil of Cholistan desert.</title>
        <authorList>
            <person name="Cheema M.T."/>
        </authorList>
    </citation>
    <scope>NUCLEOTIDE SEQUENCE [LARGE SCALE GENOMIC DNA]</scope>
    <source>
        <strain evidence="3 4">F435</strain>
    </source>
</reference>
<evidence type="ECO:0000256" key="2">
    <source>
        <dbReference type="SAM" id="Phobius"/>
    </source>
</evidence>
<evidence type="ECO:0000313" key="3">
    <source>
        <dbReference type="EMBL" id="MVA77388.1"/>
    </source>
</evidence>
<feature type="transmembrane region" description="Helical" evidence="2">
    <location>
        <begin position="85"/>
        <end position="104"/>
    </location>
</feature>
<keyword evidence="2" id="KW-0472">Membrane</keyword>
<name>A0A6A9UXA5_9ACTN</name>
<keyword evidence="4" id="KW-1185">Reference proteome</keyword>
<dbReference type="AlphaFoldDB" id="A0A6A9UXA5"/>
<organism evidence="3 4">
    <name type="scientific">Auraticoccus cholistanensis</name>
    <dbReference type="NCBI Taxonomy" id="2656650"/>
    <lineage>
        <taxon>Bacteria</taxon>
        <taxon>Bacillati</taxon>
        <taxon>Actinomycetota</taxon>
        <taxon>Actinomycetes</taxon>
        <taxon>Propionibacteriales</taxon>
        <taxon>Propionibacteriaceae</taxon>
        <taxon>Auraticoccus</taxon>
    </lineage>
</organism>
<feature type="region of interest" description="Disordered" evidence="1">
    <location>
        <begin position="237"/>
        <end position="259"/>
    </location>
</feature>
<feature type="region of interest" description="Disordered" evidence="1">
    <location>
        <begin position="1"/>
        <end position="39"/>
    </location>
</feature>
<feature type="transmembrane region" description="Helical" evidence="2">
    <location>
        <begin position="59"/>
        <end position="79"/>
    </location>
</feature>
<evidence type="ECO:0000256" key="1">
    <source>
        <dbReference type="SAM" id="MobiDB-lite"/>
    </source>
</evidence>
<proteinExistence type="predicted"/>
<dbReference type="Pfam" id="PF13829">
    <property type="entry name" value="DUF4191"/>
    <property type="match status" value="1"/>
</dbReference>
<dbReference type="EMBL" id="WPCU01000010">
    <property type="protein sequence ID" value="MVA77388.1"/>
    <property type="molecule type" value="Genomic_DNA"/>
</dbReference>
<feature type="compositionally biased region" description="Basic and acidic residues" evidence="1">
    <location>
        <begin position="1"/>
        <end position="27"/>
    </location>
</feature>
<evidence type="ECO:0000313" key="4">
    <source>
        <dbReference type="Proteomes" id="UP000435304"/>
    </source>
</evidence>
<accession>A0A6A9UXA5</accession>